<dbReference type="EMBL" id="JAHUZN010000011">
    <property type="protein sequence ID" value="KAG8478909.1"/>
    <property type="molecule type" value="Genomic_DNA"/>
</dbReference>
<feature type="region of interest" description="Disordered" evidence="1">
    <location>
        <begin position="177"/>
        <end position="214"/>
    </location>
</feature>
<evidence type="ECO:0000313" key="2">
    <source>
        <dbReference type="EMBL" id="KAG8478909.1"/>
    </source>
</evidence>
<name>A0A8J5YZ55_9ROSI</name>
<keyword evidence="3" id="KW-1185">Reference proteome</keyword>
<evidence type="ECO:0000256" key="1">
    <source>
        <dbReference type="SAM" id="MobiDB-lite"/>
    </source>
</evidence>
<comment type="caution">
    <text evidence="2">The sequence shown here is derived from an EMBL/GenBank/DDBJ whole genome shotgun (WGS) entry which is preliminary data.</text>
</comment>
<dbReference type="Proteomes" id="UP000701853">
    <property type="component" value="Chromosome 11"/>
</dbReference>
<accession>A0A8J5YZ55</accession>
<reference evidence="2 3" key="1">
    <citation type="journal article" date="2021" name="bioRxiv">
        <title>The Gossypium anomalum genome as a resource for cotton improvement and evolutionary analysis of hybrid incompatibility.</title>
        <authorList>
            <person name="Grover C.E."/>
            <person name="Yuan D."/>
            <person name="Arick M.A."/>
            <person name="Miller E.R."/>
            <person name="Hu G."/>
            <person name="Peterson D.G."/>
            <person name="Wendel J.F."/>
            <person name="Udall J.A."/>
        </authorList>
    </citation>
    <scope>NUCLEOTIDE SEQUENCE [LARGE SCALE GENOMIC DNA]</scope>
    <source>
        <strain evidence="2">JFW-Udall</strain>
        <tissue evidence="2">Leaf</tissue>
    </source>
</reference>
<organism evidence="2 3">
    <name type="scientific">Gossypium anomalum</name>
    <dbReference type="NCBI Taxonomy" id="47600"/>
    <lineage>
        <taxon>Eukaryota</taxon>
        <taxon>Viridiplantae</taxon>
        <taxon>Streptophyta</taxon>
        <taxon>Embryophyta</taxon>
        <taxon>Tracheophyta</taxon>
        <taxon>Spermatophyta</taxon>
        <taxon>Magnoliopsida</taxon>
        <taxon>eudicotyledons</taxon>
        <taxon>Gunneridae</taxon>
        <taxon>Pentapetalae</taxon>
        <taxon>rosids</taxon>
        <taxon>malvids</taxon>
        <taxon>Malvales</taxon>
        <taxon>Malvaceae</taxon>
        <taxon>Malvoideae</taxon>
        <taxon>Gossypium</taxon>
    </lineage>
</organism>
<dbReference type="OrthoDB" id="1699331at2759"/>
<dbReference type="AlphaFoldDB" id="A0A8J5YZ55"/>
<gene>
    <name evidence="2" type="ORF">CXB51_028753</name>
</gene>
<feature type="compositionally biased region" description="Basic and acidic residues" evidence="1">
    <location>
        <begin position="185"/>
        <end position="197"/>
    </location>
</feature>
<protein>
    <submittedName>
        <fullName evidence="2">Uncharacterized protein</fullName>
    </submittedName>
</protein>
<proteinExistence type="predicted"/>
<sequence>MAANSQQFRPATEPMRRVHELSSLSLEDKTNKLTNIVQTLLIDKMSPTRLCKICTKPDHPTDSCLILHEGSTEQVNAVKNFSRPPQKRYDPYSNSYNVGWKDHPNLSYGSNPQFNQPYQQRLPLNQQLLPPKSSLETIVERLANSTEKFQLPSQTEPNLRHNVSAITLRSGKVLEPVPGTSRAYDAGRDEKKLDTKVPVESAPQKSFAVPPPFPRRLIQCKKERDEKKIFGTF</sequence>
<evidence type="ECO:0000313" key="3">
    <source>
        <dbReference type="Proteomes" id="UP000701853"/>
    </source>
</evidence>